<reference evidence="2 3" key="1">
    <citation type="submission" date="2020-08" db="EMBL/GenBank/DDBJ databases">
        <title>Sequencing the genomes of 1000 actinobacteria strains.</title>
        <authorList>
            <person name="Klenk H.-P."/>
        </authorList>
    </citation>
    <scope>NUCLEOTIDE SEQUENCE [LARGE SCALE GENOMIC DNA]</scope>
    <source>
        <strain evidence="2 3">DSM 20146</strain>
    </source>
</reference>
<comment type="caution">
    <text evidence="2">The sequence shown here is derived from an EMBL/GenBank/DDBJ whole genome shotgun (WGS) entry which is preliminary data.</text>
</comment>
<dbReference type="AlphaFoldDB" id="A0A7W4YII1"/>
<sequence>MHVPTFRRIRVTGFGILAGSALMLCSGLPAHASTPQAAIDLIAPGESRMYESTDGISTVLSLGEPVAVTAEDIARDSGLSPRAKAELTAAAAYAGVSSNHWSQFATGAAYTQTQNGTFYYNGSRVWVSESYAGYRGSHACFTNYVVWPWSISNVAKSEWGGTGSRSMNCTWNVGQPGYLTTSWGMTATVYSNGTISGAGATRG</sequence>
<name>A0A7W4YII1_LEIAQ</name>
<evidence type="ECO:0000313" key="2">
    <source>
        <dbReference type="EMBL" id="MBB2965870.1"/>
    </source>
</evidence>
<proteinExistence type="predicted"/>
<evidence type="ECO:0000256" key="1">
    <source>
        <dbReference type="SAM" id="SignalP"/>
    </source>
</evidence>
<gene>
    <name evidence="2" type="ORF">FHX33_000602</name>
</gene>
<feature type="signal peptide" evidence="1">
    <location>
        <begin position="1"/>
        <end position="32"/>
    </location>
</feature>
<protein>
    <recommendedName>
        <fullName evidence="4">Secreted protein</fullName>
    </recommendedName>
</protein>
<accession>A0A7W4YII1</accession>
<dbReference type="RefSeq" id="WP_021764347.1">
    <property type="nucleotide sequence ID" value="NZ_JACHVP010000001.1"/>
</dbReference>
<organism evidence="2 3">
    <name type="scientific">Leifsonia aquatica</name>
    <name type="common">Corynebacterium aquaticum</name>
    <dbReference type="NCBI Taxonomy" id="144185"/>
    <lineage>
        <taxon>Bacteria</taxon>
        <taxon>Bacillati</taxon>
        <taxon>Actinomycetota</taxon>
        <taxon>Actinomycetes</taxon>
        <taxon>Micrococcales</taxon>
        <taxon>Microbacteriaceae</taxon>
        <taxon>Leifsonia</taxon>
    </lineage>
</organism>
<feature type="chain" id="PRO_5031206252" description="Secreted protein" evidence="1">
    <location>
        <begin position="33"/>
        <end position="203"/>
    </location>
</feature>
<evidence type="ECO:0008006" key="4">
    <source>
        <dbReference type="Google" id="ProtNLM"/>
    </source>
</evidence>
<evidence type="ECO:0000313" key="3">
    <source>
        <dbReference type="Proteomes" id="UP000538196"/>
    </source>
</evidence>
<dbReference type="EMBL" id="JACHVP010000001">
    <property type="protein sequence ID" value="MBB2965870.1"/>
    <property type="molecule type" value="Genomic_DNA"/>
</dbReference>
<keyword evidence="1" id="KW-0732">Signal</keyword>
<keyword evidence="3" id="KW-1185">Reference proteome</keyword>
<dbReference type="Proteomes" id="UP000538196">
    <property type="component" value="Unassembled WGS sequence"/>
</dbReference>